<feature type="compositionally biased region" description="Polar residues" evidence="1">
    <location>
        <begin position="238"/>
        <end position="248"/>
    </location>
</feature>
<reference evidence="2 3" key="1">
    <citation type="journal article" date="2019" name="Mol. Ecol. Resour.">
        <title>Improving Illumina assemblies with Hi-C and long reads: an example with the North African dromedary.</title>
        <authorList>
            <person name="Elbers J.P."/>
            <person name="Rogers M.F."/>
            <person name="Perelman P.L."/>
            <person name="Proskuryakova A.A."/>
            <person name="Serdyukova N.A."/>
            <person name="Johnson W.E."/>
            <person name="Horin P."/>
            <person name="Corander J."/>
            <person name="Murphy D."/>
            <person name="Burger P.A."/>
        </authorList>
    </citation>
    <scope>NUCLEOTIDE SEQUENCE [LARGE SCALE GENOMIC DNA]</scope>
    <source>
        <strain evidence="2">Drom800</strain>
        <tissue evidence="2">Blood</tissue>
    </source>
</reference>
<dbReference type="AlphaFoldDB" id="A0A5N4C2Q9"/>
<sequence length="710" mass="76703">MKGGEGKPDPSALLLGQTSWLSWPPCPRDGGLEPDSGIEVLPGTISHHIPTPTPHSGRAGDGDGAGRSQGPWRLLLVLLLASGHLEQRRRWFLPLRGPLSTSQSAMMGKNPGDVPMEMHLPLLLRQESRLPRTTKPSLPEEGSGNEGGRAQPQALLTVWEARWIDSSCALPELSSCSVPHPHCPAHITATITRDCSITEPIELWVPSPGGDTGWAVQQSLVTRGPLFSSPYQICLQGPTSWGPSTTSKDLSDSRQEAHQDEGTGNENCLQERPHSGPEQPSPPPSSPTSNPGMAGWPHNTFARTPKGNHSSLVGALSSGLLSYHTVPRSHPSHRGEPAGFPRLESPPPNPDRAPGMDQVNSKTCPPPFALHPALLWVKGGQGSPLHSPPTRTHIPPSSPRVESSEDPSLADPSALKPAKARFSACQSKIFQLPASSFTSSPPYTCTETLPSFSSKNTRASLPHIWTQRPPSMTTGCLHLRVGTLRFTGAPISLIMLDPPSNPGSSCSCVCFTNGERKLQRGAECQFSNSFSKAPSTPPHRNSRPTLPPNEGSGCEWYHRPKMEAWEAAEAEPGWAPHPPPQPLLWRERDGEGSEEEQVRGGRDIGRNAPSCRDAPSPARRSVETEAELLRLGGERKLTWWVPVIPGLRCEPKGTCWDWLLEMGEEPRQRAGTHCIEATSGDWRVVCELCHHCCVEAGLKAESIPQGPATS</sequence>
<gene>
    <name evidence="2" type="ORF">Cadr_000003132</name>
</gene>
<proteinExistence type="predicted"/>
<evidence type="ECO:0000256" key="1">
    <source>
        <dbReference type="SAM" id="MobiDB-lite"/>
    </source>
</evidence>
<feature type="region of interest" description="Disordered" evidence="1">
    <location>
        <begin position="24"/>
        <end position="66"/>
    </location>
</feature>
<keyword evidence="3" id="KW-1185">Reference proteome</keyword>
<evidence type="ECO:0000313" key="2">
    <source>
        <dbReference type="EMBL" id="KAB1253159.1"/>
    </source>
</evidence>
<accession>A0A5N4C2Q9</accession>
<feature type="compositionally biased region" description="Basic and acidic residues" evidence="1">
    <location>
        <begin position="585"/>
        <end position="605"/>
    </location>
</feature>
<evidence type="ECO:0000313" key="3">
    <source>
        <dbReference type="Proteomes" id="UP000299084"/>
    </source>
</evidence>
<comment type="caution">
    <text evidence="2">The sequence shown here is derived from an EMBL/GenBank/DDBJ whole genome shotgun (WGS) entry which is preliminary data.</text>
</comment>
<feature type="region of interest" description="Disordered" evidence="1">
    <location>
        <begin position="568"/>
        <end position="622"/>
    </location>
</feature>
<feature type="region of interest" description="Disordered" evidence="1">
    <location>
        <begin position="528"/>
        <end position="553"/>
    </location>
</feature>
<feature type="region of interest" description="Disordered" evidence="1">
    <location>
        <begin position="238"/>
        <end position="365"/>
    </location>
</feature>
<feature type="region of interest" description="Disordered" evidence="1">
    <location>
        <begin position="379"/>
        <end position="415"/>
    </location>
</feature>
<organism evidence="2 3">
    <name type="scientific">Camelus dromedarius</name>
    <name type="common">Dromedary</name>
    <name type="synonym">Arabian camel</name>
    <dbReference type="NCBI Taxonomy" id="9838"/>
    <lineage>
        <taxon>Eukaryota</taxon>
        <taxon>Metazoa</taxon>
        <taxon>Chordata</taxon>
        <taxon>Craniata</taxon>
        <taxon>Vertebrata</taxon>
        <taxon>Euteleostomi</taxon>
        <taxon>Mammalia</taxon>
        <taxon>Eutheria</taxon>
        <taxon>Laurasiatheria</taxon>
        <taxon>Artiodactyla</taxon>
        <taxon>Tylopoda</taxon>
        <taxon>Camelidae</taxon>
        <taxon>Camelus</taxon>
    </lineage>
</organism>
<feature type="compositionally biased region" description="Basic and acidic residues" evidence="1">
    <location>
        <begin position="249"/>
        <end position="261"/>
    </location>
</feature>
<dbReference type="EMBL" id="JWIN03000037">
    <property type="protein sequence ID" value="KAB1253159.1"/>
    <property type="molecule type" value="Genomic_DNA"/>
</dbReference>
<feature type="region of interest" description="Disordered" evidence="1">
    <location>
        <begin position="127"/>
        <end position="151"/>
    </location>
</feature>
<dbReference type="Proteomes" id="UP000299084">
    <property type="component" value="Unassembled WGS sequence"/>
</dbReference>
<feature type="compositionally biased region" description="Low complexity" evidence="1">
    <location>
        <begin position="310"/>
        <end position="322"/>
    </location>
</feature>
<name>A0A5N4C2Q9_CAMDR</name>
<protein>
    <submittedName>
        <fullName evidence="2">Uncharacterized protein</fullName>
    </submittedName>
</protein>